<dbReference type="Proteomes" id="UP000735302">
    <property type="component" value="Unassembled WGS sequence"/>
</dbReference>
<reference evidence="2 3" key="1">
    <citation type="journal article" date="2021" name="Elife">
        <title>Chloroplast acquisition without the gene transfer in kleptoplastic sea slugs, Plakobranchus ocellatus.</title>
        <authorList>
            <person name="Maeda T."/>
            <person name="Takahashi S."/>
            <person name="Yoshida T."/>
            <person name="Shimamura S."/>
            <person name="Takaki Y."/>
            <person name="Nagai Y."/>
            <person name="Toyoda A."/>
            <person name="Suzuki Y."/>
            <person name="Arimoto A."/>
            <person name="Ishii H."/>
            <person name="Satoh N."/>
            <person name="Nishiyama T."/>
            <person name="Hasebe M."/>
            <person name="Maruyama T."/>
            <person name="Minagawa J."/>
            <person name="Obokata J."/>
            <person name="Shigenobu S."/>
        </authorList>
    </citation>
    <scope>NUCLEOTIDE SEQUENCE [LARGE SCALE GENOMIC DNA]</scope>
</reference>
<dbReference type="EMBL" id="BLXT01006999">
    <property type="protein sequence ID" value="GFO35588.1"/>
    <property type="molecule type" value="Genomic_DNA"/>
</dbReference>
<organism evidence="2 3">
    <name type="scientific">Plakobranchus ocellatus</name>
    <dbReference type="NCBI Taxonomy" id="259542"/>
    <lineage>
        <taxon>Eukaryota</taxon>
        <taxon>Metazoa</taxon>
        <taxon>Spiralia</taxon>
        <taxon>Lophotrochozoa</taxon>
        <taxon>Mollusca</taxon>
        <taxon>Gastropoda</taxon>
        <taxon>Heterobranchia</taxon>
        <taxon>Euthyneura</taxon>
        <taxon>Panpulmonata</taxon>
        <taxon>Sacoglossa</taxon>
        <taxon>Placobranchoidea</taxon>
        <taxon>Plakobranchidae</taxon>
        <taxon>Plakobranchus</taxon>
    </lineage>
</organism>
<feature type="region of interest" description="Disordered" evidence="1">
    <location>
        <begin position="147"/>
        <end position="169"/>
    </location>
</feature>
<keyword evidence="3" id="KW-1185">Reference proteome</keyword>
<feature type="region of interest" description="Disordered" evidence="1">
    <location>
        <begin position="288"/>
        <end position="321"/>
    </location>
</feature>
<feature type="region of interest" description="Disordered" evidence="1">
    <location>
        <begin position="215"/>
        <end position="243"/>
    </location>
</feature>
<comment type="caution">
    <text evidence="2">The sequence shown here is derived from an EMBL/GenBank/DDBJ whole genome shotgun (WGS) entry which is preliminary data.</text>
</comment>
<feature type="region of interest" description="Disordered" evidence="1">
    <location>
        <begin position="79"/>
        <end position="98"/>
    </location>
</feature>
<feature type="compositionally biased region" description="Acidic residues" evidence="1">
    <location>
        <begin position="289"/>
        <end position="299"/>
    </location>
</feature>
<evidence type="ECO:0000313" key="2">
    <source>
        <dbReference type="EMBL" id="GFO35588.1"/>
    </source>
</evidence>
<feature type="region of interest" description="Disordered" evidence="1">
    <location>
        <begin position="1"/>
        <end position="28"/>
    </location>
</feature>
<feature type="compositionally biased region" description="Basic and acidic residues" evidence="1">
    <location>
        <begin position="155"/>
        <end position="169"/>
    </location>
</feature>
<feature type="compositionally biased region" description="Basic and acidic residues" evidence="1">
    <location>
        <begin position="221"/>
        <end position="230"/>
    </location>
</feature>
<sequence>MRSGQVQSHQPIKLSKAETDRSLSGYQNKHISPANIEWRKASVLEPNRKRYDTYIHPSGLEVIRQDYSEQYRALGEGDETRLSPTYRGGPKYGGQDRNYPMYTGQRWSTTFDAVNAQAPGKTMKPQCHYETIARVRPKAEALTSDVQYHSSEITDPERHEDIGTGKFDSEDFSHKSVVYPSDHQVQFHPDTDVMTDEQYNNDNDEDDNKESIFEMSPQEPEAEKSDRSETFQRLSSPDESDRHSEIYETLSSFNDFIQNFPLGKNPAKDEVTTATAEVSTESVLAVYDNDSDGEDDSDDVGASNSGDGAVEDEEEKDDRNSWVKFSYSPAISNASNPSGHYREGLSRSDTTTIVLPYQLAAHMRKDADASPLPTARIVLAGVDMSAGFSRLVHSSSL</sequence>
<evidence type="ECO:0000313" key="3">
    <source>
        <dbReference type="Proteomes" id="UP000735302"/>
    </source>
</evidence>
<evidence type="ECO:0000256" key="1">
    <source>
        <dbReference type="SAM" id="MobiDB-lite"/>
    </source>
</evidence>
<feature type="compositionally biased region" description="Polar residues" evidence="1">
    <location>
        <begin position="1"/>
        <end position="10"/>
    </location>
</feature>
<name>A0AAV4CUQ5_9GAST</name>
<accession>A0AAV4CUQ5</accession>
<dbReference type="AlphaFoldDB" id="A0AAV4CUQ5"/>
<protein>
    <submittedName>
        <fullName evidence="2">Uncharacterized protein</fullName>
    </submittedName>
</protein>
<gene>
    <name evidence="2" type="ORF">PoB_006209300</name>
</gene>
<proteinExistence type="predicted"/>